<name>A0A1Y2BBQ4_9TREE</name>
<gene>
    <name evidence="2" type="ORF">BCR39DRAFT_60290</name>
</gene>
<comment type="caution">
    <text evidence="2">The sequence shown here is derived from an EMBL/GenBank/DDBJ whole genome shotgun (WGS) entry which is preliminary data.</text>
</comment>
<protein>
    <submittedName>
        <fullName evidence="2">Uncharacterized protein</fullName>
    </submittedName>
</protein>
<keyword evidence="1" id="KW-0812">Transmembrane</keyword>
<dbReference type="EMBL" id="MCFC01000011">
    <property type="protein sequence ID" value="ORY32146.1"/>
    <property type="molecule type" value="Genomic_DNA"/>
</dbReference>
<evidence type="ECO:0000313" key="2">
    <source>
        <dbReference type="EMBL" id="ORY32146.1"/>
    </source>
</evidence>
<evidence type="ECO:0000313" key="3">
    <source>
        <dbReference type="Proteomes" id="UP000193986"/>
    </source>
</evidence>
<keyword evidence="1" id="KW-1133">Transmembrane helix</keyword>
<evidence type="ECO:0000256" key="1">
    <source>
        <dbReference type="SAM" id="Phobius"/>
    </source>
</evidence>
<sequence>MKRDNKKEIRYCSKFTPPCQAVTERRMSRMYLTKASHLRRQFLGVVTPELMIPDQPDPKQIPPISFPSFERGTDTFPIKRKGRYKCSPIYPRRSLTAIRRPQGPCVTITLGTALVMAIQVIYNATHPLGGLGRSLISRTSPIHLPYSS</sequence>
<dbReference type="AlphaFoldDB" id="A0A1Y2BBQ4"/>
<feature type="transmembrane region" description="Helical" evidence="1">
    <location>
        <begin position="103"/>
        <end position="122"/>
    </location>
</feature>
<accession>A0A1Y2BBQ4</accession>
<proteinExistence type="predicted"/>
<dbReference type="InParanoid" id="A0A1Y2BBQ4"/>
<organism evidence="2 3">
    <name type="scientific">Naematelia encephala</name>
    <dbReference type="NCBI Taxonomy" id="71784"/>
    <lineage>
        <taxon>Eukaryota</taxon>
        <taxon>Fungi</taxon>
        <taxon>Dikarya</taxon>
        <taxon>Basidiomycota</taxon>
        <taxon>Agaricomycotina</taxon>
        <taxon>Tremellomycetes</taxon>
        <taxon>Tremellales</taxon>
        <taxon>Naemateliaceae</taxon>
        <taxon>Naematelia</taxon>
    </lineage>
</organism>
<keyword evidence="3" id="KW-1185">Reference proteome</keyword>
<dbReference type="Proteomes" id="UP000193986">
    <property type="component" value="Unassembled WGS sequence"/>
</dbReference>
<keyword evidence="1" id="KW-0472">Membrane</keyword>
<reference evidence="2 3" key="1">
    <citation type="submission" date="2016-07" db="EMBL/GenBank/DDBJ databases">
        <title>Pervasive Adenine N6-methylation of Active Genes in Fungi.</title>
        <authorList>
            <consortium name="DOE Joint Genome Institute"/>
            <person name="Mondo S.J."/>
            <person name="Dannebaum R.O."/>
            <person name="Kuo R.C."/>
            <person name="Labutti K."/>
            <person name="Haridas S."/>
            <person name="Kuo A."/>
            <person name="Salamov A."/>
            <person name="Ahrendt S.R."/>
            <person name="Lipzen A."/>
            <person name="Sullivan W."/>
            <person name="Andreopoulos W.B."/>
            <person name="Clum A."/>
            <person name="Lindquist E."/>
            <person name="Daum C."/>
            <person name="Ramamoorthy G.K."/>
            <person name="Gryganskyi A."/>
            <person name="Culley D."/>
            <person name="Magnuson J.K."/>
            <person name="James T.Y."/>
            <person name="O'Malley M.A."/>
            <person name="Stajich J.E."/>
            <person name="Spatafora J.W."/>
            <person name="Visel A."/>
            <person name="Grigoriev I.V."/>
        </authorList>
    </citation>
    <scope>NUCLEOTIDE SEQUENCE [LARGE SCALE GENOMIC DNA]</scope>
    <source>
        <strain evidence="2 3">68-887.2</strain>
    </source>
</reference>